<accession>A0A0C2ZV58</accession>
<dbReference type="OMA" id="HGFVDYF"/>
<name>A0A0C2ZV58_RHOER</name>
<protein>
    <submittedName>
        <fullName evidence="2">Alpha/beta hydrolase</fullName>
    </submittedName>
</protein>
<evidence type="ECO:0000259" key="1">
    <source>
        <dbReference type="Pfam" id="PF12146"/>
    </source>
</evidence>
<gene>
    <name evidence="2" type="ORF">BS297_05990</name>
</gene>
<dbReference type="Proteomes" id="UP000325576">
    <property type="component" value="Unassembled WGS sequence"/>
</dbReference>
<dbReference type="AlphaFoldDB" id="A0A0C2ZV58"/>
<reference evidence="2 3" key="1">
    <citation type="journal article" date="2017" name="Poromechanics V (2013)">
        <title>Genomic Characterization of the Arsenic-Tolerant Actinobacterium, &lt;i&gt;Rhodococcus erythropolis&lt;/i&gt; S43.</title>
        <authorList>
            <person name="Retamal-Morales G."/>
            <person name="Mehnert M."/>
            <person name="Schwabe R."/>
            <person name="Tischler D."/>
            <person name="Schloemann M."/>
            <person name="Levican G.J."/>
        </authorList>
    </citation>
    <scope>NUCLEOTIDE SEQUENCE [LARGE SCALE GENOMIC DNA]</scope>
    <source>
        <strain evidence="2 3">S43</strain>
    </source>
</reference>
<dbReference type="SUPFAM" id="SSF53474">
    <property type="entry name" value="alpha/beta-Hydrolases"/>
    <property type="match status" value="1"/>
</dbReference>
<comment type="caution">
    <text evidence="2">The sequence shown here is derived from an EMBL/GenBank/DDBJ whole genome shotgun (WGS) entry which is preliminary data.</text>
</comment>
<sequence>MTTWVPDVLGDGYQQLTIPLGTDPDGEGEVDATLVRYQPRKEAVKTRRAVLYVHGFTDYFFQKHLAEHFAEQGYAFFALDLRKCGRSLKPGHTAHYVSDLALYDAELNEALRIVRSETDGSEVLLMAHSTGGLIVPLWLNRLQRKPGGSDGAGICGLVLNSPWFDLQGPSVVRNVGTTAIDALGRVSAKTVIPGTGLPTYGSSLHVSANGVWDYNLDWKPLAGCPVTFGWMRAVRAGHAKLHRGLDIGVPALILRSKKSQFAKAYNPSVDLADSVLDVKQIARWAGCLGDRTTIVPIDGARHDVFLSTEKPLATAFSELDLWLEWLDGHLTPAAESSASTASNTQEIAQ</sequence>
<dbReference type="PANTHER" id="PTHR11614">
    <property type="entry name" value="PHOSPHOLIPASE-RELATED"/>
    <property type="match status" value="1"/>
</dbReference>
<dbReference type="InterPro" id="IPR022742">
    <property type="entry name" value="Hydrolase_4"/>
</dbReference>
<dbReference type="RefSeq" id="WP_020907416.1">
    <property type="nucleotide sequence ID" value="NZ_CP011295.1"/>
</dbReference>
<dbReference type="GO" id="GO:0016787">
    <property type="term" value="F:hydrolase activity"/>
    <property type="evidence" value="ECO:0007669"/>
    <property type="project" value="UniProtKB-KW"/>
</dbReference>
<dbReference type="Gene3D" id="3.40.50.1820">
    <property type="entry name" value="alpha/beta hydrolase"/>
    <property type="match status" value="1"/>
</dbReference>
<dbReference type="KEGG" id="reb:XU06_12140"/>
<dbReference type="Pfam" id="PF12146">
    <property type="entry name" value="Hydrolase_4"/>
    <property type="match status" value="1"/>
</dbReference>
<dbReference type="InterPro" id="IPR029058">
    <property type="entry name" value="AB_hydrolase_fold"/>
</dbReference>
<evidence type="ECO:0000313" key="2">
    <source>
        <dbReference type="EMBL" id="KAB2586298.1"/>
    </source>
</evidence>
<evidence type="ECO:0000313" key="3">
    <source>
        <dbReference type="Proteomes" id="UP000325576"/>
    </source>
</evidence>
<feature type="domain" description="Serine aminopeptidase S33" evidence="1">
    <location>
        <begin position="45"/>
        <end position="263"/>
    </location>
</feature>
<organism evidence="2 3">
    <name type="scientific">Rhodococcus erythropolis</name>
    <name type="common">Arthrobacter picolinophilus</name>
    <dbReference type="NCBI Taxonomy" id="1833"/>
    <lineage>
        <taxon>Bacteria</taxon>
        <taxon>Bacillati</taxon>
        <taxon>Actinomycetota</taxon>
        <taxon>Actinomycetes</taxon>
        <taxon>Mycobacteriales</taxon>
        <taxon>Nocardiaceae</taxon>
        <taxon>Rhodococcus</taxon>
        <taxon>Rhodococcus erythropolis group</taxon>
    </lineage>
</organism>
<dbReference type="InterPro" id="IPR051044">
    <property type="entry name" value="MAG_DAG_Lipase"/>
</dbReference>
<dbReference type="GeneID" id="57487415"/>
<keyword evidence="2" id="KW-0378">Hydrolase</keyword>
<dbReference type="EMBL" id="MRBO01000220">
    <property type="protein sequence ID" value="KAB2586298.1"/>
    <property type="molecule type" value="Genomic_DNA"/>
</dbReference>
<proteinExistence type="predicted"/>